<proteinExistence type="predicted"/>
<gene>
    <name evidence="2" type="ORF">MGAL_10B083962</name>
</gene>
<keyword evidence="1" id="KW-0812">Transmembrane</keyword>
<keyword evidence="1" id="KW-1133">Transmembrane helix</keyword>
<keyword evidence="1" id="KW-0472">Membrane</keyword>
<organism evidence="2 3">
    <name type="scientific">Mytilus galloprovincialis</name>
    <name type="common">Mediterranean mussel</name>
    <dbReference type="NCBI Taxonomy" id="29158"/>
    <lineage>
        <taxon>Eukaryota</taxon>
        <taxon>Metazoa</taxon>
        <taxon>Spiralia</taxon>
        <taxon>Lophotrochozoa</taxon>
        <taxon>Mollusca</taxon>
        <taxon>Bivalvia</taxon>
        <taxon>Autobranchia</taxon>
        <taxon>Pteriomorphia</taxon>
        <taxon>Mytilida</taxon>
        <taxon>Mytiloidea</taxon>
        <taxon>Mytilidae</taxon>
        <taxon>Mytilinae</taxon>
        <taxon>Mytilus</taxon>
    </lineage>
</organism>
<feature type="transmembrane region" description="Helical" evidence="1">
    <location>
        <begin position="6"/>
        <end position="28"/>
    </location>
</feature>
<dbReference type="EMBL" id="UYJE01008930">
    <property type="protein sequence ID" value="VDI68639.1"/>
    <property type="molecule type" value="Genomic_DNA"/>
</dbReference>
<comment type="caution">
    <text evidence="2">The sequence shown here is derived from an EMBL/GenBank/DDBJ whole genome shotgun (WGS) entry which is preliminary data.</text>
</comment>
<accession>A0A8B6GT12</accession>
<dbReference type="OrthoDB" id="6196343at2759"/>
<protein>
    <submittedName>
        <fullName evidence="2">Uncharacterized protein</fullName>
    </submittedName>
</protein>
<dbReference type="AlphaFoldDB" id="A0A8B6GT12"/>
<name>A0A8B6GT12_MYTGA</name>
<evidence type="ECO:0000256" key="1">
    <source>
        <dbReference type="SAM" id="Phobius"/>
    </source>
</evidence>
<dbReference type="Proteomes" id="UP000596742">
    <property type="component" value="Unassembled WGS sequence"/>
</dbReference>
<evidence type="ECO:0000313" key="2">
    <source>
        <dbReference type="EMBL" id="VDI68639.1"/>
    </source>
</evidence>
<reference evidence="2" key="1">
    <citation type="submission" date="2018-11" db="EMBL/GenBank/DDBJ databases">
        <authorList>
            <person name="Alioto T."/>
            <person name="Alioto T."/>
        </authorList>
    </citation>
    <scope>NUCLEOTIDE SEQUENCE</scope>
</reference>
<sequence length="102" mass="11431">MSITSTGTVIGGILGACFIIIVLAVLIVRKVRLKRMLTESNNRDYEEVSRVSFSKTTYEDLINTNHNILTAIPTQTCDIDDTSAPVYEEVNDPRKQQKIKSK</sequence>
<keyword evidence="3" id="KW-1185">Reference proteome</keyword>
<evidence type="ECO:0000313" key="3">
    <source>
        <dbReference type="Proteomes" id="UP000596742"/>
    </source>
</evidence>